<reference evidence="2" key="1">
    <citation type="submission" date="2022-05" db="EMBL/GenBank/DDBJ databases">
        <title>The Musa troglodytarum L. genome provides insights into the mechanism of non-climacteric behaviour and enrichment of carotenoids.</title>
        <authorList>
            <person name="Wang J."/>
        </authorList>
    </citation>
    <scope>NUCLEOTIDE SEQUENCE</scope>
    <source>
        <tissue evidence="2">Leaf</tissue>
    </source>
</reference>
<sequence>MGKYTRKARVTGEVAVMEVSRHQSTNGVRTRARTLAAAAGAADSSLAYLELRSRRLEKPAPPASTSKPCKDACKEAPKASAEPRVSSTDSGSVGSAPTRRCSDKDEDVADTTAVDAAPDVEASFGENVIDVESKERWLQICQGDHALQFDKGFRDDRYSRTWKSSSLTQSSSSSKIFKKSTTLISLTSARSLVGMNG</sequence>
<dbReference type="OrthoDB" id="6373236at2759"/>
<gene>
    <name evidence="2" type="ORF">MUK42_27551</name>
</gene>
<dbReference type="PANTHER" id="PTHR46776">
    <property type="entry name" value="CYCLIN-DEPENDENT KINASE INHIBITOR 4-RELATED"/>
    <property type="match status" value="1"/>
</dbReference>
<evidence type="ECO:0000313" key="2">
    <source>
        <dbReference type="EMBL" id="URD89120.1"/>
    </source>
</evidence>
<dbReference type="Proteomes" id="UP001055439">
    <property type="component" value="Chromosome 2"/>
</dbReference>
<accession>A0A9E7F5R2</accession>
<dbReference type="GO" id="GO:0051726">
    <property type="term" value="P:regulation of cell cycle"/>
    <property type="evidence" value="ECO:0007669"/>
    <property type="project" value="InterPro"/>
</dbReference>
<feature type="region of interest" description="Disordered" evidence="1">
    <location>
        <begin position="57"/>
        <end position="110"/>
    </location>
</feature>
<protein>
    <submittedName>
        <fullName evidence="2">Cyclin-dependent kinase inhibitor</fullName>
    </submittedName>
</protein>
<name>A0A9E7F5R2_9LILI</name>
<dbReference type="EMBL" id="CP097504">
    <property type="protein sequence ID" value="URD89120.1"/>
    <property type="molecule type" value="Genomic_DNA"/>
</dbReference>
<dbReference type="GO" id="GO:0004861">
    <property type="term" value="F:cyclin-dependent protein serine/threonine kinase inhibitor activity"/>
    <property type="evidence" value="ECO:0007669"/>
    <property type="project" value="InterPro"/>
</dbReference>
<dbReference type="InterPro" id="IPR044275">
    <property type="entry name" value="KRP"/>
</dbReference>
<organism evidence="2 3">
    <name type="scientific">Musa troglodytarum</name>
    <name type="common">fe'i banana</name>
    <dbReference type="NCBI Taxonomy" id="320322"/>
    <lineage>
        <taxon>Eukaryota</taxon>
        <taxon>Viridiplantae</taxon>
        <taxon>Streptophyta</taxon>
        <taxon>Embryophyta</taxon>
        <taxon>Tracheophyta</taxon>
        <taxon>Spermatophyta</taxon>
        <taxon>Magnoliopsida</taxon>
        <taxon>Liliopsida</taxon>
        <taxon>Zingiberales</taxon>
        <taxon>Musaceae</taxon>
        <taxon>Musa</taxon>
    </lineage>
</organism>
<feature type="compositionally biased region" description="Polar residues" evidence="1">
    <location>
        <begin position="85"/>
        <end position="95"/>
    </location>
</feature>
<keyword evidence="3" id="KW-1185">Reference proteome</keyword>
<evidence type="ECO:0000256" key="1">
    <source>
        <dbReference type="SAM" id="MobiDB-lite"/>
    </source>
</evidence>
<evidence type="ECO:0000313" key="3">
    <source>
        <dbReference type="Proteomes" id="UP001055439"/>
    </source>
</evidence>
<feature type="compositionally biased region" description="Basic and acidic residues" evidence="1">
    <location>
        <begin position="68"/>
        <end position="77"/>
    </location>
</feature>
<dbReference type="AlphaFoldDB" id="A0A9E7F5R2"/>
<proteinExistence type="predicted"/>